<comment type="caution">
    <text evidence="1">The sequence shown here is derived from an EMBL/GenBank/DDBJ whole genome shotgun (WGS) entry which is preliminary data.</text>
</comment>
<accession>A0ACB9Z1Q3</accession>
<dbReference type="EMBL" id="MU393470">
    <property type="protein sequence ID" value="KAI4865568.1"/>
    <property type="molecule type" value="Genomic_DNA"/>
</dbReference>
<keyword evidence="2" id="KW-1185">Reference proteome</keyword>
<evidence type="ECO:0000313" key="1">
    <source>
        <dbReference type="EMBL" id="KAI4865568.1"/>
    </source>
</evidence>
<proteinExistence type="predicted"/>
<name>A0ACB9Z1Q3_9PEZI</name>
<sequence length="698" mass="79003">MASPQTEVHGSFERRYSETSQSWPKPMRSRTISNSVVEFLETRPQQAFGSEVAQMIGSQAPQYTPEIDQFVAASEFTELDYFKESEQRMVRFKETLSQFCKNLEKQKLGSRLNIEIKKPGDYKMEDVLKVAQELQSKRTDDRAAKGCLGKIRRCFHSLVKQRGTLHNLLSFIPNDSYGSVICGGFTVILSAVDRAEDLREEIYTALAEIPTQLEQTNATINLHKQSKELKRQADSVFVAIFEVLESIIRELSKSSRKKTITITLKGEQYGASITAAIETLKRALKAFQREAQICDSKRLGRLEGHAVGTRLTVEDTNTTLSELTEEYKRDRDYQYKKLEELPEQLVTAMFNQLYRFHASNPSFNSHDGTIDRYQSRRKEIDYSYAALKASSSSAFHELTMSSPKERQVLARKWLRDASLSETDLQKDVEECLGDIETLSLREKDRIKWIIESDEIKHWLTAPNSQTLAIEAETPPDESINPMTATCSFLSKTVSTNTDFPVLIYFAGLGATENRDETTSGSTVMMKSLVAQLVLHVAEHRPDIGLDFLKKKRFNQKSLTSPSKLIGLFCRILDKLSEEGQGNVVFIIIDSVSRFNGTMEESVEDVLLLLDAVEQADVTFKLLVTDLGPPSMARLQERQIAELFVPDNVDGGNNDLNMEELDMDTSLSIEDFRSSQRREPASDDDTDDSFSDNEYIVGS</sequence>
<reference evidence="1 2" key="1">
    <citation type="journal article" date="2022" name="New Phytol.">
        <title>Ecological generalism drives hyperdiversity of secondary metabolite gene clusters in xylarialean endophytes.</title>
        <authorList>
            <person name="Franco M.E.E."/>
            <person name="Wisecaver J.H."/>
            <person name="Arnold A.E."/>
            <person name="Ju Y.M."/>
            <person name="Slot J.C."/>
            <person name="Ahrendt S."/>
            <person name="Moore L.P."/>
            <person name="Eastman K.E."/>
            <person name="Scott K."/>
            <person name="Konkel Z."/>
            <person name="Mondo S.J."/>
            <person name="Kuo A."/>
            <person name="Hayes R.D."/>
            <person name="Haridas S."/>
            <person name="Andreopoulos B."/>
            <person name="Riley R."/>
            <person name="LaButti K."/>
            <person name="Pangilinan J."/>
            <person name="Lipzen A."/>
            <person name="Amirebrahimi M."/>
            <person name="Yan J."/>
            <person name="Adam C."/>
            <person name="Keymanesh K."/>
            <person name="Ng V."/>
            <person name="Louie K."/>
            <person name="Northen T."/>
            <person name="Drula E."/>
            <person name="Henrissat B."/>
            <person name="Hsieh H.M."/>
            <person name="Youens-Clark K."/>
            <person name="Lutzoni F."/>
            <person name="Miadlikowska J."/>
            <person name="Eastwood D.C."/>
            <person name="Hamelin R.C."/>
            <person name="Grigoriev I.V."/>
            <person name="U'Ren J.M."/>
        </authorList>
    </citation>
    <scope>NUCLEOTIDE SEQUENCE [LARGE SCALE GENOMIC DNA]</scope>
    <source>
        <strain evidence="1 2">CBS 119005</strain>
    </source>
</reference>
<evidence type="ECO:0000313" key="2">
    <source>
        <dbReference type="Proteomes" id="UP001497700"/>
    </source>
</evidence>
<organism evidence="1 2">
    <name type="scientific">Hypoxylon rubiginosum</name>
    <dbReference type="NCBI Taxonomy" id="110542"/>
    <lineage>
        <taxon>Eukaryota</taxon>
        <taxon>Fungi</taxon>
        <taxon>Dikarya</taxon>
        <taxon>Ascomycota</taxon>
        <taxon>Pezizomycotina</taxon>
        <taxon>Sordariomycetes</taxon>
        <taxon>Xylariomycetidae</taxon>
        <taxon>Xylariales</taxon>
        <taxon>Hypoxylaceae</taxon>
        <taxon>Hypoxylon</taxon>
    </lineage>
</organism>
<dbReference type="Proteomes" id="UP001497700">
    <property type="component" value="Unassembled WGS sequence"/>
</dbReference>
<gene>
    <name evidence="1" type="ORF">F4820DRAFT_419957</name>
</gene>
<protein>
    <submittedName>
        <fullName evidence="1">Uncharacterized protein</fullName>
    </submittedName>
</protein>